<dbReference type="PANTHER" id="PTHR12903">
    <property type="entry name" value="MITOCHONDRIAL RIBOSOMAL PROTEIN L24"/>
    <property type="match status" value="1"/>
</dbReference>
<dbReference type="GO" id="GO:0006412">
    <property type="term" value="P:translation"/>
    <property type="evidence" value="ECO:0007669"/>
    <property type="project" value="InterPro"/>
</dbReference>
<gene>
    <name evidence="3" type="ORF">UA08_05647</name>
</gene>
<dbReference type="OrthoDB" id="359154at2759"/>
<dbReference type="AlphaFoldDB" id="A0A225ALB7"/>
<dbReference type="GO" id="GO:0005840">
    <property type="term" value="C:ribosome"/>
    <property type="evidence" value="ECO:0007669"/>
    <property type="project" value="InterPro"/>
</dbReference>
<feature type="region of interest" description="Disordered" evidence="2">
    <location>
        <begin position="1"/>
        <end position="22"/>
    </location>
</feature>
<accession>A0A225ALB7</accession>
<dbReference type="Proteomes" id="UP000214365">
    <property type="component" value="Unassembled WGS sequence"/>
</dbReference>
<evidence type="ECO:0008006" key="5">
    <source>
        <dbReference type="Google" id="ProtNLM"/>
    </source>
</evidence>
<evidence type="ECO:0000313" key="4">
    <source>
        <dbReference type="Proteomes" id="UP000214365"/>
    </source>
</evidence>
<dbReference type="Gene3D" id="2.30.30.30">
    <property type="match status" value="1"/>
</dbReference>
<name>A0A225ALB7_TALAT</name>
<dbReference type="SUPFAM" id="SSF50104">
    <property type="entry name" value="Translation proteins SH3-like domain"/>
    <property type="match status" value="1"/>
</dbReference>
<dbReference type="InterPro" id="IPR008991">
    <property type="entry name" value="Translation_prot_SH3-like_sf"/>
</dbReference>
<keyword evidence="4" id="KW-1185">Reference proteome</keyword>
<comment type="caution">
    <text evidence="3">The sequence shown here is derived from an EMBL/GenBank/DDBJ whole genome shotgun (WGS) entry which is preliminary data.</text>
</comment>
<dbReference type="EMBL" id="LFMY01000008">
    <property type="protein sequence ID" value="OKL59114.1"/>
    <property type="molecule type" value="Genomic_DNA"/>
</dbReference>
<sequence>MQRLIRRTTLAKNQAARKARIQEKKERRLDFMDSLRERTALNRTTIDNIREEKARRREDWFKGPLAPNRDSGLTAGAYGTITPQDRVLPTVPKHLRRRFVNIAQGDRVCLLKGPDAGRICEVSSVDIERESLTVQHFNTVDVRYPAWANQADGSQDPFLPQEMPISIDDVRLVVTLEDQGRQYEVIAKHVYGGGPYLKRSNAQTPRHTRYITGENIRIPWPEETKVDNAVDEDGDTSRKEVEYETWKPSIQQPPFSQFILDELRNKFSKYRTRHDPMWLENRKLEDLREEYRKSRKLLTPRGEHRERLAKQKEVMRQSKLDENGNYIMDATTSEFIAQFIGRQGGSAASQKAEAKQ</sequence>
<evidence type="ECO:0000313" key="3">
    <source>
        <dbReference type="EMBL" id="OKL59114.1"/>
    </source>
</evidence>
<evidence type="ECO:0000256" key="2">
    <source>
        <dbReference type="SAM" id="MobiDB-lite"/>
    </source>
</evidence>
<protein>
    <recommendedName>
        <fullName evidence="5">KOW domain-containing protein</fullName>
    </recommendedName>
</protein>
<organism evidence="3 4">
    <name type="scientific">Talaromyces atroroseus</name>
    <dbReference type="NCBI Taxonomy" id="1441469"/>
    <lineage>
        <taxon>Eukaryota</taxon>
        <taxon>Fungi</taxon>
        <taxon>Dikarya</taxon>
        <taxon>Ascomycota</taxon>
        <taxon>Pezizomycotina</taxon>
        <taxon>Eurotiomycetes</taxon>
        <taxon>Eurotiomycetidae</taxon>
        <taxon>Eurotiales</taxon>
        <taxon>Trichocomaceae</taxon>
        <taxon>Talaromyces</taxon>
        <taxon>Talaromyces sect. Trachyspermi</taxon>
    </lineage>
</organism>
<evidence type="ECO:0000256" key="1">
    <source>
        <dbReference type="ARBA" id="ARBA00010618"/>
    </source>
</evidence>
<dbReference type="GO" id="GO:0003735">
    <property type="term" value="F:structural constituent of ribosome"/>
    <property type="evidence" value="ECO:0007669"/>
    <property type="project" value="InterPro"/>
</dbReference>
<dbReference type="RefSeq" id="XP_020119235.1">
    <property type="nucleotide sequence ID" value="XM_020267940.1"/>
</dbReference>
<dbReference type="InterPro" id="IPR003256">
    <property type="entry name" value="Ribosomal_uL24"/>
</dbReference>
<dbReference type="InterPro" id="IPR014722">
    <property type="entry name" value="Rib_uL2_dom2"/>
</dbReference>
<dbReference type="GeneID" id="31005403"/>
<reference evidence="3 4" key="1">
    <citation type="submission" date="2015-06" db="EMBL/GenBank/DDBJ databases">
        <title>Talaromyces atroroseus IBT 11181 draft genome.</title>
        <authorList>
            <person name="Rasmussen K.B."/>
            <person name="Rasmussen S."/>
            <person name="Petersen B."/>
            <person name="Sicheritz-Ponten T."/>
            <person name="Mortensen U.H."/>
            <person name="Thrane U."/>
        </authorList>
    </citation>
    <scope>NUCLEOTIDE SEQUENCE [LARGE SCALE GENOMIC DNA]</scope>
    <source>
        <strain evidence="3 4">IBT 11181</strain>
    </source>
</reference>
<proteinExistence type="inferred from homology"/>
<dbReference type="Pfam" id="PF22682">
    <property type="entry name" value="Ribosomal_uL24m-like"/>
    <property type="match status" value="1"/>
</dbReference>
<dbReference type="STRING" id="1441469.A0A225ALB7"/>
<comment type="similarity">
    <text evidence="1">Belongs to the universal ribosomal protein uL24 family.</text>
</comment>